<dbReference type="Proteomes" id="UP001596364">
    <property type="component" value="Unassembled WGS sequence"/>
</dbReference>
<dbReference type="InterPro" id="IPR037138">
    <property type="entry name" value="His_deacetylse_dom_sf"/>
</dbReference>
<name>A0ABW1XRU0_9ALTE</name>
<dbReference type="EMBL" id="JBHSUS010000001">
    <property type="protein sequence ID" value="MFC6441469.1"/>
    <property type="molecule type" value="Genomic_DNA"/>
</dbReference>
<dbReference type="InterPro" id="IPR023801">
    <property type="entry name" value="His_deacetylse_dom"/>
</dbReference>
<feature type="domain" description="Histone deacetylase" evidence="3">
    <location>
        <begin position="19"/>
        <end position="279"/>
    </location>
</feature>
<gene>
    <name evidence="4" type="ORF">ACFP85_15050</name>
</gene>
<keyword evidence="5" id="KW-1185">Reference proteome</keyword>
<evidence type="ECO:0000256" key="1">
    <source>
        <dbReference type="ARBA" id="ARBA00005947"/>
    </source>
</evidence>
<dbReference type="InterPro" id="IPR023696">
    <property type="entry name" value="Ureohydrolase_dom_sf"/>
</dbReference>
<comment type="similarity">
    <text evidence="1">Belongs to the histone deacetylase family.</text>
</comment>
<sequence length="299" mass="33326">MPALIFHPIYSQLDLPERHRFPIEKYQGIADALNRLNPEIMYERPDEISEHLLTEFFQADYVQQFLTNQLPPQAMRRIGFPWSEQLVRRTRTAVGGTLLTAKRALEQGIALNLTGGYHHAFADFGSGFCIFNDLYLAARHMLTQPGVDRVLIVDCDVHQGDGTAALAANDNDVFTLSLHGEKNFPYRKQISDLDFALQSGCEDDEYLTTLEQALHLAFMQSGADAVIYDAGVDIHVDDDLGLLNITTQGVLCRDQLVINTCRKHGVPVASVIGGGYQRDIDALVKVHLQLFFAAGVKVL</sequence>
<dbReference type="Pfam" id="PF00850">
    <property type="entry name" value="Hist_deacetyl"/>
    <property type="match status" value="1"/>
</dbReference>
<dbReference type="InterPro" id="IPR000286">
    <property type="entry name" value="HDACs"/>
</dbReference>
<reference evidence="5" key="1">
    <citation type="journal article" date="2019" name="Int. J. Syst. Evol. Microbiol.">
        <title>The Global Catalogue of Microorganisms (GCM) 10K type strain sequencing project: providing services to taxonomists for standard genome sequencing and annotation.</title>
        <authorList>
            <consortium name="The Broad Institute Genomics Platform"/>
            <consortium name="The Broad Institute Genome Sequencing Center for Infectious Disease"/>
            <person name="Wu L."/>
            <person name="Ma J."/>
        </authorList>
    </citation>
    <scope>NUCLEOTIDE SEQUENCE [LARGE SCALE GENOMIC DNA]</scope>
    <source>
        <strain evidence="5">CGMCC 1.16031</strain>
    </source>
</reference>
<dbReference type="PRINTS" id="PR01270">
    <property type="entry name" value="HDASUPER"/>
</dbReference>
<dbReference type="PANTHER" id="PTHR10625:SF19">
    <property type="entry name" value="HISTONE DEACETYLASE 12"/>
    <property type="match status" value="1"/>
</dbReference>
<accession>A0ABW1XRU0</accession>
<evidence type="ECO:0000259" key="3">
    <source>
        <dbReference type="Pfam" id="PF00850"/>
    </source>
</evidence>
<comment type="caution">
    <text evidence="4">The sequence shown here is derived from an EMBL/GenBank/DDBJ whole genome shotgun (WGS) entry which is preliminary data.</text>
</comment>
<dbReference type="PANTHER" id="PTHR10625">
    <property type="entry name" value="HISTONE DEACETYLASE HDAC1-RELATED"/>
    <property type="match status" value="1"/>
</dbReference>
<evidence type="ECO:0000313" key="4">
    <source>
        <dbReference type="EMBL" id="MFC6441469.1"/>
    </source>
</evidence>
<dbReference type="CDD" id="cd09993">
    <property type="entry name" value="HDAC_classIV"/>
    <property type="match status" value="1"/>
</dbReference>
<evidence type="ECO:0000256" key="2">
    <source>
        <dbReference type="ARBA" id="ARBA00022801"/>
    </source>
</evidence>
<evidence type="ECO:0000313" key="5">
    <source>
        <dbReference type="Proteomes" id="UP001596364"/>
    </source>
</evidence>
<dbReference type="InterPro" id="IPR044150">
    <property type="entry name" value="HDAC_classIV"/>
</dbReference>
<dbReference type="Gene3D" id="3.40.800.20">
    <property type="entry name" value="Histone deacetylase domain"/>
    <property type="match status" value="1"/>
</dbReference>
<dbReference type="RefSeq" id="WP_371414264.1">
    <property type="nucleotide sequence ID" value="NZ_JBHSUS010000001.1"/>
</dbReference>
<organism evidence="4 5">
    <name type="scientific">Pseudobowmanella zhangzhouensis</name>
    <dbReference type="NCBI Taxonomy" id="1537679"/>
    <lineage>
        <taxon>Bacteria</taxon>
        <taxon>Pseudomonadati</taxon>
        <taxon>Pseudomonadota</taxon>
        <taxon>Gammaproteobacteria</taxon>
        <taxon>Alteromonadales</taxon>
        <taxon>Alteromonadaceae</taxon>
    </lineage>
</organism>
<protein>
    <submittedName>
        <fullName evidence="4">Histone deacetylase</fullName>
    </submittedName>
</protein>
<dbReference type="SUPFAM" id="SSF52768">
    <property type="entry name" value="Arginase/deacetylase"/>
    <property type="match status" value="1"/>
</dbReference>
<keyword evidence="2" id="KW-0378">Hydrolase</keyword>
<proteinExistence type="inferred from homology"/>